<feature type="signal peptide" evidence="1">
    <location>
        <begin position="1"/>
        <end position="21"/>
    </location>
</feature>
<dbReference type="AlphaFoldDB" id="A0A9P9EM97"/>
<keyword evidence="1" id="KW-0732">Signal</keyword>
<proteinExistence type="predicted"/>
<name>A0A9P9EM97_9HYPO</name>
<gene>
    <name evidence="2" type="ORF">B0J13DRAFT_624448</name>
</gene>
<evidence type="ECO:0000313" key="2">
    <source>
        <dbReference type="EMBL" id="KAH7139611.1"/>
    </source>
</evidence>
<dbReference type="EMBL" id="JAGMUU010000014">
    <property type="protein sequence ID" value="KAH7139611.1"/>
    <property type="molecule type" value="Genomic_DNA"/>
</dbReference>
<feature type="chain" id="PRO_5040402963" evidence="1">
    <location>
        <begin position="22"/>
        <end position="134"/>
    </location>
</feature>
<dbReference type="OrthoDB" id="301415at2759"/>
<dbReference type="Proteomes" id="UP000717696">
    <property type="component" value="Unassembled WGS sequence"/>
</dbReference>
<protein>
    <submittedName>
        <fullName evidence="2">Uncharacterized protein</fullName>
    </submittedName>
</protein>
<evidence type="ECO:0000313" key="3">
    <source>
        <dbReference type="Proteomes" id="UP000717696"/>
    </source>
</evidence>
<sequence>MIIHYIVLLGSLLTKFQPARAFFPTQWKQKRAGNGGISHEGMTKFAFKDSAYLYFSAIATISSKMRAACNEIQQANIDIDDIQCVAHLHCDGESFAATQAAMKKLKNDAIDALLFDRSNVATARKNVGAVLHRV</sequence>
<organism evidence="2 3">
    <name type="scientific">Dactylonectria estremocensis</name>
    <dbReference type="NCBI Taxonomy" id="1079267"/>
    <lineage>
        <taxon>Eukaryota</taxon>
        <taxon>Fungi</taxon>
        <taxon>Dikarya</taxon>
        <taxon>Ascomycota</taxon>
        <taxon>Pezizomycotina</taxon>
        <taxon>Sordariomycetes</taxon>
        <taxon>Hypocreomycetidae</taxon>
        <taxon>Hypocreales</taxon>
        <taxon>Nectriaceae</taxon>
        <taxon>Dactylonectria</taxon>
    </lineage>
</organism>
<comment type="caution">
    <text evidence="2">The sequence shown here is derived from an EMBL/GenBank/DDBJ whole genome shotgun (WGS) entry which is preliminary data.</text>
</comment>
<keyword evidence="3" id="KW-1185">Reference proteome</keyword>
<reference evidence="2" key="1">
    <citation type="journal article" date="2021" name="Nat. Commun.">
        <title>Genetic determinants of endophytism in the Arabidopsis root mycobiome.</title>
        <authorList>
            <person name="Mesny F."/>
            <person name="Miyauchi S."/>
            <person name="Thiergart T."/>
            <person name="Pickel B."/>
            <person name="Atanasova L."/>
            <person name="Karlsson M."/>
            <person name="Huettel B."/>
            <person name="Barry K.W."/>
            <person name="Haridas S."/>
            <person name="Chen C."/>
            <person name="Bauer D."/>
            <person name="Andreopoulos W."/>
            <person name="Pangilinan J."/>
            <person name="LaButti K."/>
            <person name="Riley R."/>
            <person name="Lipzen A."/>
            <person name="Clum A."/>
            <person name="Drula E."/>
            <person name="Henrissat B."/>
            <person name="Kohler A."/>
            <person name="Grigoriev I.V."/>
            <person name="Martin F.M."/>
            <person name="Hacquard S."/>
        </authorList>
    </citation>
    <scope>NUCLEOTIDE SEQUENCE</scope>
    <source>
        <strain evidence="2">MPI-CAGE-AT-0021</strain>
    </source>
</reference>
<evidence type="ECO:0000256" key="1">
    <source>
        <dbReference type="SAM" id="SignalP"/>
    </source>
</evidence>
<accession>A0A9P9EM97</accession>